<protein>
    <submittedName>
        <fullName evidence="4">26S proteasome regulatory complex, subunit PSMD10</fullName>
    </submittedName>
</protein>
<dbReference type="PROSITE" id="PS50297">
    <property type="entry name" value="ANK_REP_REGION"/>
    <property type="match status" value="5"/>
</dbReference>
<dbReference type="SUPFAM" id="SSF48403">
    <property type="entry name" value="Ankyrin repeat"/>
    <property type="match status" value="2"/>
</dbReference>
<feature type="repeat" description="ANK" evidence="3">
    <location>
        <begin position="89"/>
        <end position="121"/>
    </location>
</feature>
<feature type="repeat" description="ANK" evidence="3">
    <location>
        <begin position="587"/>
        <end position="619"/>
    </location>
</feature>
<dbReference type="PANTHER" id="PTHR24123:SF139">
    <property type="entry name" value="ANKYRIN"/>
    <property type="match status" value="1"/>
</dbReference>
<comment type="caution">
    <text evidence="4">The sequence shown here is derived from an EMBL/GenBank/DDBJ whole genome shotgun (WGS) entry which is preliminary data.</text>
</comment>
<dbReference type="InterPro" id="IPR051165">
    <property type="entry name" value="Multifunctional_ANK_Repeat"/>
</dbReference>
<dbReference type="InterPro" id="IPR002110">
    <property type="entry name" value="Ankyrin_rpt"/>
</dbReference>
<keyword evidence="1" id="KW-0677">Repeat</keyword>
<dbReference type="SMART" id="SM00248">
    <property type="entry name" value="ANK"/>
    <property type="match status" value="11"/>
</dbReference>
<keyword evidence="5" id="KW-1185">Reference proteome</keyword>
<feature type="repeat" description="ANK" evidence="3">
    <location>
        <begin position="350"/>
        <end position="382"/>
    </location>
</feature>
<dbReference type="Proteomes" id="UP000231279">
    <property type="component" value="Unassembled WGS sequence"/>
</dbReference>
<gene>
    <name evidence="4" type="ORF">CDL12_29765</name>
</gene>
<proteinExistence type="predicted"/>
<name>A0A2G9FXV9_9LAMI</name>
<dbReference type="AlphaFoldDB" id="A0A2G9FXV9"/>
<keyword evidence="2 3" id="KW-0040">ANK repeat</keyword>
<evidence type="ECO:0000313" key="5">
    <source>
        <dbReference type="Proteomes" id="UP000231279"/>
    </source>
</evidence>
<dbReference type="EMBL" id="NKXS01009157">
    <property type="protein sequence ID" value="PIM97761.1"/>
    <property type="molecule type" value="Genomic_DNA"/>
</dbReference>
<dbReference type="InterPro" id="IPR036770">
    <property type="entry name" value="Ankyrin_rpt-contain_sf"/>
</dbReference>
<evidence type="ECO:0000256" key="1">
    <source>
        <dbReference type="ARBA" id="ARBA00022737"/>
    </source>
</evidence>
<evidence type="ECO:0000256" key="3">
    <source>
        <dbReference type="PROSITE-ProRule" id="PRU00023"/>
    </source>
</evidence>
<dbReference type="Pfam" id="PF00023">
    <property type="entry name" value="Ank"/>
    <property type="match status" value="1"/>
</dbReference>
<evidence type="ECO:0000256" key="2">
    <source>
        <dbReference type="ARBA" id="ARBA00023043"/>
    </source>
</evidence>
<accession>A0A2G9FXV9</accession>
<keyword evidence="4" id="KW-0647">Proteasome</keyword>
<dbReference type="GO" id="GO:0000502">
    <property type="term" value="C:proteasome complex"/>
    <property type="evidence" value="ECO:0007669"/>
    <property type="project" value="UniProtKB-KW"/>
</dbReference>
<dbReference type="PROSITE" id="PS50088">
    <property type="entry name" value="ANK_REPEAT"/>
    <property type="match status" value="5"/>
</dbReference>
<dbReference type="PANTHER" id="PTHR24123">
    <property type="entry name" value="ANKYRIN REPEAT-CONTAINING"/>
    <property type="match status" value="1"/>
</dbReference>
<sequence length="760" mass="81961">MVLRQGVGGGGGFLAGKQVVPVNYEAEVSQRLIEASLCNDLGSVHECLADPFVDVNYVGAVCLKIRKSGIVLREESPSEVQVDYEEFRTDATALFVAVSNGNEALVRKLLIVGADVNLRLFRGHATAAAAREGHHEILEILLRAGACQPACEEALLEASSHGYSQLVELLMGTDLIRPNIAVHALVTACCRGFVEVVNALMKCGVDVNATDRTLLQSCKPSLHTNADCTALVAAIVSRQISVVRLLLEAGVRTDMEVQLGAWSWDMASGEEFRVGAGLADPYPITWCAVEYFEATGSILQMLLQHFSPNTPHHRRTLLHHAILCHNGGAVKVLLKSGAEIETPVKTIRKTEFRPIHMAARLGFSTILQILIDSGCDLNSRTEAGETALMISAKYKQEQCLQVLARAGVDFGLVNTAGQSASSIAASSHWYLGFQQALLNVIRSGTVPTSTNTSVFSPLLFVAQTGDVSGLKVLIGHSDVDIDKQDDKGFSAVMLAAMEGHVDAFRLLVYAGADVKLCNKSGETAITLSKQTKNRDLFEIVMLEFAMEKGNHIAGGFYALHCAARRGDFDAVKLLASKGYDVNAADGDGYTPLMLAAKEGNGKMCELLISYGAHFDVKNAKGECALSLARKLGELHNEAENVILNALARKLVLGGSWVKKHTKGGKGNPHLKLLIMVGSTGVLRWGKSSCRNVICREAEVGPSLSFQRNRQRKGDANEPGIFHVRTTKNKEVHFVCDGGIELAELWVRGIRLVTGQAIFGK</sequence>
<dbReference type="STRING" id="429701.A0A2G9FXV9"/>
<dbReference type="Gene3D" id="1.25.40.20">
    <property type="entry name" value="Ankyrin repeat-containing domain"/>
    <property type="match status" value="5"/>
</dbReference>
<evidence type="ECO:0000313" key="4">
    <source>
        <dbReference type="EMBL" id="PIM97761.1"/>
    </source>
</evidence>
<dbReference type="OrthoDB" id="194358at2759"/>
<feature type="repeat" description="ANK" evidence="3">
    <location>
        <begin position="554"/>
        <end position="586"/>
    </location>
</feature>
<reference evidence="5" key="1">
    <citation type="journal article" date="2018" name="Gigascience">
        <title>Genome assembly of the Pink Ipe (Handroanthus impetiginosus, Bignoniaceae), a highly valued, ecologically keystone Neotropical timber forest tree.</title>
        <authorList>
            <person name="Silva-Junior O.B."/>
            <person name="Grattapaglia D."/>
            <person name="Novaes E."/>
            <person name="Collevatti R.G."/>
        </authorList>
    </citation>
    <scope>NUCLEOTIDE SEQUENCE [LARGE SCALE GENOMIC DNA]</scope>
    <source>
        <strain evidence="5">cv. UFG-1</strain>
    </source>
</reference>
<dbReference type="Pfam" id="PF12796">
    <property type="entry name" value="Ank_2"/>
    <property type="match status" value="4"/>
</dbReference>
<feature type="repeat" description="ANK" evidence="3">
    <location>
        <begin position="487"/>
        <end position="519"/>
    </location>
</feature>
<organism evidence="4 5">
    <name type="scientific">Handroanthus impetiginosus</name>
    <dbReference type="NCBI Taxonomy" id="429701"/>
    <lineage>
        <taxon>Eukaryota</taxon>
        <taxon>Viridiplantae</taxon>
        <taxon>Streptophyta</taxon>
        <taxon>Embryophyta</taxon>
        <taxon>Tracheophyta</taxon>
        <taxon>Spermatophyta</taxon>
        <taxon>Magnoliopsida</taxon>
        <taxon>eudicotyledons</taxon>
        <taxon>Gunneridae</taxon>
        <taxon>Pentapetalae</taxon>
        <taxon>asterids</taxon>
        <taxon>lamiids</taxon>
        <taxon>Lamiales</taxon>
        <taxon>Bignoniaceae</taxon>
        <taxon>Crescentiina</taxon>
        <taxon>Tabebuia alliance</taxon>
        <taxon>Handroanthus</taxon>
    </lineage>
</organism>